<dbReference type="PANTHER" id="PTHR30266">
    <property type="entry name" value="MECHANOSENSITIVE CHANNEL MSCL"/>
    <property type="match status" value="1"/>
</dbReference>
<evidence type="ECO:0000256" key="1">
    <source>
        <dbReference type="ARBA" id="ARBA00004141"/>
    </source>
</evidence>
<comment type="caution">
    <text evidence="6">The sequence shown here is derived from an EMBL/GenBank/DDBJ whole genome shotgun (WGS) entry which is preliminary data.</text>
</comment>
<protein>
    <recommendedName>
        <fullName evidence="8">Large conductance mechanosensitive channel</fullName>
    </recommendedName>
</protein>
<evidence type="ECO:0000256" key="4">
    <source>
        <dbReference type="ARBA" id="ARBA00023136"/>
    </source>
</evidence>
<proteinExistence type="predicted"/>
<evidence type="ECO:0000313" key="6">
    <source>
        <dbReference type="EMBL" id="GGI09502.1"/>
    </source>
</evidence>
<reference evidence="6" key="2">
    <citation type="submission" date="2020-09" db="EMBL/GenBank/DDBJ databases">
        <authorList>
            <person name="Sun Q."/>
            <person name="Zhou Y."/>
        </authorList>
    </citation>
    <scope>NUCLEOTIDE SEQUENCE</scope>
    <source>
        <strain evidence="6">CGMCC 1.14988</strain>
    </source>
</reference>
<dbReference type="GO" id="GO:0016020">
    <property type="term" value="C:membrane"/>
    <property type="evidence" value="ECO:0007669"/>
    <property type="project" value="UniProtKB-SubCell"/>
</dbReference>
<evidence type="ECO:0000313" key="7">
    <source>
        <dbReference type="Proteomes" id="UP000650511"/>
    </source>
</evidence>
<keyword evidence="7" id="KW-1185">Reference proteome</keyword>
<dbReference type="Gene3D" id="1.10.1200.120">
    <property type="entry name" value="Large-conductance mechanosensitive channel, MscL, domain 1"/>
    <property type="match status" value="1"/>
</dbReference>
<name>A0A8J3ADD7_9ACTN</name>
<dbReference type="GO" id="GO:0008381">
    <property type="term" value="F:mechanosensitive monoatomic ion channel activity"/>
    <property type="evidence" value="ECO:0007669"/>
    <property type="project" value="TreeGrafter"/>
</dbReference>
<comment type="subcellular location">
    <subcellularLocation>
        <location evidence="1">Membrane</location>
        <topology evidence="1">Multi-pass membrane protein</topology>
    </subcellularLocation>
</comment>
<keyword evidence="2 5" id="KW-0812">Transmembrane</keyword>
<keyword evidence="4 5" id="KW-0472">Membrane</keyword>
<evidence type="ECO:0008006" key="8">
    <source>
        <dbReference type="Google" id="ProtNLM"/>
    </source>
</evidence>
<sequence length="89" mass="9605">MSGRLRPGSRRPSVVREFREFVARGSFVDLAVGFVMGGAVTGVVNALVERLIMPLIALLFGEPDFDAIGRFGCVAASAPDRSVPCSRHW</sequence>
<organism evidence="6 7">
    <name type="scientific">Egicoccus halophilus</name>
    <dbReference type="NCBI Taxonomy" id="1670830"/>
    <lineage>
        <taxon>Bacteria</taxon>
        <taxon>Bacillati</taxon>
        <taxon>Actinomycetota</taxon>
        <taxon>Nitriliruptoria</taxon>
        <taxon>Egicoccales</taxon>
        <taxon>Egicoccaceae</taxon>
        <taxon>Egicoccus</taxon>
    </lineage>
</organism>
<evidence type="ECO:0000256" key="5">
    <source>
        <dbReference type="SAM" id="Phobius"/>
    </source>
</evidence>
<dbReference type="InterPro" id="IPR037673">
    <property type="entry name" value="MSC/AndL"/>
</dbReference>
<dbReference type="RefSeq" id="WP_165403854.1">
    <property type="nucleotide sequence ID" value="NZ_BMHA01000015.1"/>
</dbReference>
<gene>
    <name evidence="6" type="ORF">GCM10011354_34400</name>
</gene>
<keyword evidence="3 5" id="KW-1133">Transmembrane helix</keyword>
<dbReference type="AlphaFoldDB" id="A0A8J3ADD7"/>
<evidence type="ECO:0000256" key="3">
    <source>
        <dbReference type="ARBA" id="ARBA00022989"/>
    </source>
</evidence>
<dbReference type="Proteomes" id="UP000650511">
    <property type="component" value="Unassembled WGS sequence"/>
</dbReference>
<feature type="transmembrane region" description="Helical" evidence="5">
    <location>
        <begin position="21"/>
        <end position="48"/>
    </location>
</feature>
<evidence type="ECO:0000256" key="2">
    <source>
        <dbReference type="ARBA" id="ARBA00022692"/>
    </source>
</evidence>
<dbReference type="EMBL" id="BMHA01000015">
    <property type="protein sequence ID" value="GGI09502.1"/>
    <property type="molecule type" value="Genomic_DNA"/>
</dbReference>
<dbReference type="Pfam" id="PF01741">
    <property type="entry name" value="MscL"/>
    <property type="match status" value="1"/>
</dbReference>
<dbReference type="PANTHER" id="PTHR30266:SF2">
    <property type="entry name" value="LARGE-CONDUCTANCE MECHANOSENSITIVE CHANNEL"/>
    <property type="match status" value="1"/>
</dbReference>
<accession>A0A8J3ADD7</accession>
<dbReference type="SUPFAM" id="SSF81330">
    <property type="entry name" value="Gated mechanosensitive channel"/>
    <property type="match status" value="1"/>
</dbReference>
<reference evidence="6" key="1">
    <citation type="journal article" date="2014" name="Int. J. Syst. Evol. Microbiol.">
        <title>Complete genome sequence of Corynebacterium casei LMG S-19264T (=DSM 44701T), isolated from a smear-ripened cheese.</title>
        <authorList>
            <consortium name="US DOE Joint Genome Institute (JGI-PGF)"/>
            <person name="Walter F."/>
            <person name="Albersmeier A."/>
            <person name="Kalinowski J."/>
            <person name="Ruckert C."/>
        </authorList>
    </citation>
    <scope>NUCLEOTIDE SEQUENCE</scope>
    <source>
        <strain evidence="6">CGMCC 1.14988</strain>
    </source>
</reference>
<dbReference type="InterPro" id="IPR036019">
    <property type="entry name" value="MscL_channel"/>
</dbReference>